<feature type="domain" description="DSBA-like thioredoxin" evidence="1">
    <location>
        <begin position="33"/>
        <end position="206"/>
    </location>
</feature>
<gene>
    <name evidence="2" type="ORF">PS685_01738</name>
</gene>
<protein>
    <recommendedName>
        <fullName evidence="1">DSBA-like thioredoxin domain-containing protein</fullName>
    </recommendedName>
</protein>
<dbReference type="GO" id="GO:0016491">
    <property type="term" value="F:oxidoreductase activity"/>
    <property type="evidence" value="ECO:0007669"/>
    <property type="project" value="InterPro"/>
</dbReference>
<dbReference type="SUPFAM" id="SSF52833">
    <property type="entry name" value="Thioredoxin-like"/>
    <property type="match status" value="1"/>
</dbReference>
<dbReference type="Pfam" id="PF01323">
    <property type="entry name" value="DSBA"/>
    <property type="match status" value="1"/>
</dbReference>
<dbReference type="Proteomes" id="UP000326437">
    <property type="component" value="Unassembled WGS sequence"/>
</dbReference>
<proteinExistence type="predicted"/>
<evidence type="ECO:0000259" key="1">
    <source>
        <dbReference type="Pfam" id="PF01323"/>
    </source>
</evidence>
<dbReference type="AlphaFoldDB" id="A0A5E6YNE9"/>
<dbReference type="PANTHER" id="PTHR13887:SF51">
    <property type="entry name" value="DSBA FAMILY PROTEIN"/>
    <property type="match status" value="1"/>
</dbReference>
<evidence type="ECO:0000313" key="3">
    <source>
        <dbReference type="Proteomes" id="UP000326437"/>
    </source>
</evidence>
<dbReference type="CDD" id="cd03025">
    <property type="entry name" value="DsbA_FrnE_like"/>
    <property type="match status" value="1"/>
</dbReference>
<dbReference type="InterPro" id="IPR036249">
    <property type="entry name" value="Thioredoxin-like_sf"/>
</dbReference>
<dbReference type="InterPro" id="IPR001853">
    <property type="entry name" value="DSBA-like_thioredoxin_dom"/>
</dbReference>
<accession>A0A5E6YNE9</accession>
<dbReference type="PANTHER" id="PTHR13887">
    <property type="entry name" value="GLUTATHIONE S-TRANSFERASE KAPPA"/>
    <property type="match status" value="1"/>
</dbReference>
<dbReference type="EMBL" id="CABVHO010000012">
    <property type="protein sequence ID" value="VVN54986.1"/>
    <property type="molecule type" value="Genomic_DNA"/>
</dbReference>
<name>A0A5E6YNE9_PSEFL</name>
<sequence>MFFPWPCKTRLAFCFSDDPEPYMTATPVLHYIYDPLCGWCYGAKPLIDAARDILPVVAHGGGMMAGAHRRAVSAQLRDYVMPHDQRIAQCTGQPFGEGYFEGLLRDTTAVFDSAPPTTAVLVAEQLAGRGLELLGRLQTAHYAEGRRIADKDVLLAVATEMGLDVDAFRAAYAAMSGDVTQAHFKASRALLSRVAGQGFPTVVLEQSGQYQVIDLGPYLGKPEAFAAWLRQCAGVTGTDTIVSAPACGLDGCQ</sequence>
<dbReference type="Gene3D" id="3.40.30.10">
    <property type="entry name" value="Glutaredoxin"/>
    <property type="match status" value="1"/>
</dbReference>
<reference evidence="2 3" key="1">
    <citation type="submission" date="2019-09" db="EMBL/GenBank/DDBJ databases">
        <authorList>
            <person name="Chandra G."/>
            <person name="Truman W A."/>
        </authorList>
    </citation>
    <scope>NUCLEOTIDE SEQUENCE [LARGE SCALE GENOMIC DNA]</scope>
    <source>
        <strain evidence="2">PS685</strain>
    </source>
</reference>
<evidence type="ECO:0000313" key="2">
    <source>
        <dbReference type="EMBL" id="VVN54986.1"/>
    </source>
</evidence>
<organism evidence="2 3">
    <name type="scientific">Pseudomonas fluorescens</name>
    <dbReference type="NCBI Taxonomy" id="294"/>
    <lineage>
        <taxon>Bacteria</taxon>
        <taxon>Pseudomonadati</taxon>
        <taxon>Pseudomonadota</taxon>
        <taxon>Gammaproteobacteria</taxon>
        <taxon>Pseudomonadales</taxon>
        <taxon>Pseudomonadaceae</taxon>
        <taxon>Pseudomonas</taxon>
    </lineage>
</organism>